<dbReference type="Gene3D" id="3.30.710.10">
    <property type="entry name" value="Potassium Channel Kv1.1, Chain A"/>
    <property type="match status" value="1"/>
</dbReference>
<comment type="caution">
    <text evidence="4">The sequence shown here is derived from an EMBL/GenBank/DDBJ whole genome shotgun (WGS) entry which is preliminary data.</text>
</comment>
<dbReference type="AlphaFoldDB" id="A0AAD4KBH7"/>
<feature type="domain" description="SKP1 component POZ" evidence="3">
    <location>
        <begin position="5"/>
        <end position="68"/>
    </location>
</feature>
<evidence type="ECO:0000259" key="3">
    <source>
        <dbReference type="Pfam" id="PF03931"/>
    </source>
</evidence>
<evidence type="ECO:0000256" key="1">
    <source>
        <dbReference type="ARBA" id="ARBA00009993"/>
    </source>
</evidence>
<organism evidence="4 5">
    <name type="scientific">Drosophila rubida</name>
    <dbReference type="NCBI Taxonomy" id="30044"/>
    <lineage>
        <taxon>Eukaryota</taxon>
        <taxon>Metazoa</taxon>
        <taxon>Ecdysozoa</taxon>
        <taxon>Arthropoda</taxon>
        <taxon>Hexapoda</taxon>
        <taxon>Insecta</taxon>
        <taxon>Pterygota</taxon>
        <taxon>Neoptera</taxon>
        <taxon>Endopterygota</taxon>
        <taxon>Diptera</taxon>
        <taxon>Brachycera</taxon>
        <taxon>Muscomorpha</taxon>
        <taxon>Ephydroidea</taxon>
        <taxon>Drosophilidae</taxon>
        <taxon>Drosophila</taxon>
    </lineage>
</organism>
<dbReference type="InterPro" id="IPR001232">
    <property type="entry name" value="SKP1-like"/>
</dbReference>
<dbReference type="InterPro" id="IPR036296">
    <property type="entry name" value="SKP1-like_dim_sf"/>
</dbReference>
<comment type="similarity">
    <text evidence="1">Belongs to the SKP1 family.</text>
</comment>
<dbReference type="EMBL" id="JAJJHW010000095">
    <property type="protein sequence ID" value="KAH8387188.1"/>
    <property type="molecule type" value="Genomic_DNA"/>
</dbReference>
<dbReference type="InterPro" id="IPR016897">
    <property type="entry name" value="SKP1"/>
</dbReference>
<keyword evidence="2" id="KW-0833">Ubl conjugation pathway</keyword>
<dbReference type="Pfam" id="PF03931">
    <property type="entry name" value="Skp1_POZ"/>
    <property type="match status" value="1"/>
</dbReference>
<dbReference type="InterPro" id="IPR011333">
    <property type="entry name" value="SKP1/BTB/POZ_sf"/>
</dbReference>
<dbReference type="SUPFAM" id="SSF81382">
    <property type="entry name" value="Skp1 dimerisation domain-like"/>
    <property type="match status" value="1"/>
</dbReference>
<sequence>AKKDFVKLETRDQHLIRIDSTVLQRSKVIQSMNEYCNAESKDSKLLPLHGINHQELLKILLWLEYHKDDKEPQWVQAKDEPADVECLIDDWDKEFLREKLPMVRSIMQGADYLDIRWLIKLCARKLRIRGST</sequence>
<dbReference type="InterPro" id="IPR016073">
    <property type="entry name" value="Skp1_comp_POZ"/>
</dbReference>
<evidence type="ECO:0000313" key="4">
    <source>
        <dbReference type="EMBL" id="KAH8387188.1"/>
    </source>
</evidence>
<dbReference type="SUPFAM" id="SSF54695">
    <property type="entry name" value="POZ domain"/>
    <property type="match status" value="1"/>
</dbReference>
<reference evidence="4" key="1">
    <citation type="journal article" date="2021" name="Mol. Ecol. Resour.">
        <title>Phylogenomic analyses of the genus Drosophila reveals genomic signals of climate adaptation.</title>
        <authorList>
            <person name="Li F."/>
            <person name="Rane R.V."/>
            <person name="Luria V."/>
            <person name="Xiong Z."/>
            <person name="Chen J."/>
            <person name="Li Z."/>
            <person name="Catullo R.A."/>
            <person name="Griffin P.C."/>
            <person name="Schiffer M."/>
            <person name="Pearce S."/>
            <person name="Lee S.F."/>
            <person name="McElroy K."/>
            <person name="Stocker A."/>
            <person name="Shirriffs J."/>
            <person name="Cockerell F."/>
            <person name="Coppin C."/>
            <person name="Sgro C.M."/>
            <person name="Karger A."/>
            <person name="Cain J.W."/>
            <person name="Weber J.A."/>
            <person name="Santpere G."/>
            <person name="Kirschner M.W."/>
            <person name="Hoffmann A.A."/>
            <person name="Oakeshott J.G."/>
            <person name="Zhang G."/>
        </authorList>
    </citation>
    <scope>NUCLEOTIDE SEQUENCE</scope>
    <source>
        <strain evidence="4">BGI-SZ-2011g</strain>
    </source>
</reference>
<evidence type="ECO:0000256" key="2">
    <source>
        <dbReference type="ARBA" id="ARBA00022786"/>
    </source>
</evidence>
<gene>
    <name evidence="4" type="ORF">KR093_005438</name>
</gene>
<accession>A0AAD4KBH7</accession>
<dbReference type="GO" id="GO:0006511">
    <property type="term" value="P:ubiquitin-dependent protein catabolic process"/>
    <property type="evidence" value="ECO:0007669"/>
    <property type="project" value="InterPro"/>
</dbReference>
<dbReference type="SMART" id="SM00512">
    <property type="entry name" value="Skp1"/>
    <property type="match status" value="1"/>
</dbReference>
<proteinExistence type="inferred from homology"/>
<dbReference type="Proteomes" id="UP001200034">
    <property type="component" value="Unassembled WGS sequence"/>
</dbReference>
<keyword evidence="5" id="KW-1185">Reference proteome</keyword>
<feature type="non-terminal residue" evidence="4">
    <location>
        <position position="1"/>
    </location>
</feature>
<dbReference type="PANTHER" id="PTHR11165">
    <property type="entry name" value="SKP1"/>
    <property type="match status" value="1"/>
</dbReference>
<protein>
    <recommendedName>
        <fullName evidence="3">SKP1 component POZ domain-containing protein</fullName>
    </recommendedName>
</protein>
<feature type="non-terminal residue" evidence="4">
    <location>
        <position position="132"/>
    </location>
</feature>
<evidence type="ECO:0000313" key="5">
    <source>
        <dbReference type="Proteomes" id="UP001200034"/>
    </source>
</evidence>
<name>A0AAD4KBH7_9MUSC</name>